<feature type="binding site" evidence="8">
    <location>
        <position position="65"/>
    </location>
    <ligand>
        <name>Ni(2+)</name>
        <dbReference type="ChEBI" id="CHEBI:49786"/>
    </ligand>
</feature>
<gene>
    <name evidence="10" type="primary">NiFehyd</name>
    <name evidence="10" type="ORF">MAMC_02123</name>
</gene>
<dbReference type="FunFam" id="1.10.645.10:FF:000002">
    <property type="entry name" value="Hydrogenase 2 large subunit"/>
    <property type="match status" value="1"/>
</dbReference>
<protein>
    <submittedName>
        <fullName evidence="10">Hydrogenase, group Ib</fullName>
    </submittedName>
</protein>
<evidence type="ECO:0000256" key="7">
    <source>
        <dbReference type="ARBA" id="ARBA00023002"/>
    </source>
</evidence>
<dbReference type="SUPFAM" id="SSF56762">
    <property type="entry name" value="HydB/Nqo4-like"/>
    <property type="match status" value="1"/>
</dbReference>
<dbReference type="InterPro" id="IPR001501">
    <property type="entry name" value="Ni-dep_hyd_lsu"/>
</dbReference>
<evidence type="ECO:0000256" key="1">
    <source>
        <dbReference type="ARBA" id="ARBA00001967"/>
    </source>
</evidence>
<dbReference type="Pfam" id="PF00374">
    <property type="entry name" value="NiFeSe_Hases"/>
    <property type="match status" value="1"/>
</dbReference>
<feature type="binding site" evidence="8">
    <location>
        <position position="43"/>
    </location>
    <ligand>
        <name>Mg(2+)</name>
        <dbReference type="ChEBI" id="CHEBI:18420"/>
    </ligand>
</feature>
<feature type="binding site" evidence="8">
    <location>
        <position position="548"/>
    </location>
    <ligand>
        <name>Fe cation</name>
        <dbReference type="ChEBI" id="CHEBI:24875"/>
    </ligand>
</feature>
<evidence type="ECO:0000256" key="9">
    <source>
        <dbReference type="RuleBase" id="RU003896"/>
    </source>
</evidence>
<dbReference type="EMBL" id="CABFUZ020000253">
    <property type="protein sequence ID" value="VVM08410.1"/>
    <property type="molecule type" value="Genomic_DNA"/>
</dbReference>
<keyword evidence="8" id="KW-0408">Iron</keyword>
<dbReference type="AlphaFoldDB" id="A0A5E6MJA1"/>
<dbReference type="Proteomes" id="UP000381693">
    <property type="component" value="Unassembled WGS sequence"/>
</dbReference>
<keyword evidence="7 9" id="KW-0560">Oxidoreductase</keyword>
<comment type="subunit">
    <text evidence="4">Heterodimer of a large and a small subunit.</text>
</comment>
<keyword evidence="11" id="KW-1185">Reference proteome</keyword>
<feature type="binding site" evidence="8">
    <location>
        <position position="62"/>
    </location>
    <ligand>
        <name>Mg(2+)</name>
        <dbReference type="ChEBI" id="CHEBI:18420"/>
    </ligand>
</feature>
<keyword evidence="5 8" id="KW-0533">Nickel</keyword>
<dbReference type="InterPro" id="IPR018194">
    <property type="entry name" value="Ni-dep_hyd_lsu_Ni_BS"/>
</dbReference>
<feature type="binding site" evidence="8">
    <location>
        <position position="551"/>
    </location>
    <ligand>
        <name>Mg(2+)</name>
        <dbReference type="ChEBI" id="CHEBI:18420"/>
    </ligand>
</feature>
<evidence type="ECO:0000256" key="4">
    <source>
        <dbReference type="ARBA" id="ARBA00011771"/>
    </source>
</evidence>
<name>A0A5E6MJA1_9BACT</name>
<evidence type="ECO:0000256" key="8">
    <source>
        <dbReference type="PIRSR" id="PIRSR601501-1"/>
    </source>
</evidence>
<proteinExistence type="inferred from homology"/>
<dbReference type="RefSeq" id="WP_142526002.1">
    <property type="nucleotide sequence ID" value="NZ_CABFUZ020000253.1"/>
</dbReference>
<evidence type="ECO:0000256" key="5">
    <source>
        <dbReference type="ARBA" id="ARBA00022596"/>
    </source>
</evidence>
<dbReference type="PANTHER" id="PTHR42958:SF2">
    <property type="entry name" value="UPTAKE HYDROGENASE LARGE SUBUNIT"/>
    <property type="match status" value="1"/>
</dbReference>
<comment type="cofactor">
    <cofactor evidence="1 8">
        <name>Ni(2+)</name>
        <dbReference type="ChEBI" id="CHEBI:49786"/>
    </cofactor>
</comment>
<dbReference type="GO" id="GO:0016151">
    <property type="term" value="F:nickel cation binding"/>
    <property type="evidence" value="ECO:0007669"/>
    <property type="project" value="InterPro"/>
</dbReference>
<evidence type="ECO:0000313" key="10">
    <source>
        <dbReference type="EMBL" id="VVM08410.1"/>
    </source>
</evidence>
<dbReference type="OrthoDB" id="9761717at2"/>
<evidence type="ECO:0000256" key="3">
    <source>
        <dbReference type="ARBA" id="ARBA00009292"/>
    </source>
</evidence>
<keyword evidence="6 8" id="KW-0479">Metal-binding</keyword>
<dbReference type="InterPro" id="IPR029014">
    <property type="entry name" value="NiFe-Hase_large"/>
</dbReference>
<comment type="subcellular location">
    <subcellularLocation>
        <location evidence="2">Cell envelope</location>
    </subcellularLocation>
</comment>
<dbReference type="GO" id="GO:0008901">
    <property type="term" value="F:ferredoxin hydrogenase activity"/>
    <property type="evidence" value="ECO:0007669"/>
    <property type="project" value="InterPro"/>
</dbReference>
<dbReference type="PROSITE" id="PS00508">
    <property type="entry name" value="NI_HGENASE_L_2"/>
    <property type="match status" value="1"/>
</dbReference>
<comment type="cofactor">
    <cofactor evidence="8">
        <name>Fe cation</name>
        <dbReference type="ChEBI" id="CHEBI:24875"/>
    </cofactor>
</comment>
<evidence type="ECO:0000256" key="2">
    <source>
        <dbReference type="ARBA" id="ARBA00004196"/>
    </source>
</evidence>
<keyword evidence="8" id="KW-0460">Magnesium</keyword>
<feature type="binding site" evidence="8">
    <location>
        <position position="545"/>
    </location>
    <ligand>
        <name>Ni(2+)</name>
        <dbReference type="ChEBI" id="CHEBI:49786"/>
    </ligand>
</feature>
<sequence>MSKRIVVDPITRIEGHLRIEAVLDDSNTIQDAYASGTMFRGIETILQGRDPRDAGLLAMRICGVCTGVHYWTSIRAVEDAFGVRVPNNARLVRNLIAGSLYLHDHPVHFYHLHALDWVDLLSALKADPRKAVDVAYQFTDTPWNASVEHYRKVQERLGGFAAQGRLGIFANGYWGNPSYRFSPEENLVALSHYLDALAMQRGAAKMMAIFGGKNPHPQSIVVGGVTCVQDIENPSRISLFQTLLEEQHRFIRQAYLPDILMAAHAYREEGLAGIGSGLKSYLAYGFFDMDNEGPGRGKTLFPSGMVLEGDLSKVYDFDPAKVTEDVLHSWYRGSDGLHPYSGVTNPSFTGLRKEGSVAYLDTDGKYSWIKAPTYDDHRVETGPLARLVVAYARGDARVREAVDGVLRLGGLPLTVLFSTLGRTAARAIESDLIAQAMAGWTQELAKNTAAGDLSTWTPFDFAKVSRDAQGCGLSEAPRGALGHWVKIRDGKIENYQAVVPTTWNASPRDRKGRRGAYEEALLGTRLANADQPLEILRTIHSFDPCLACSVHIVDFRGRDLGTYRVL</sequence>
<dbReference type="Gene3D" id="1.10.645.10">
    <property type="entry name" value="Cytochrome-c3 Hydrogenase, chain B"/>
    <property type="match status" value="1"/>
</dbReference>
<dbReference type="PROSITE" id="PS00507">
    <property type="entry name" value="NI_HGENASE_L_1"/>
    <property type="match status" value="1"/>
</dbReference>
<evidence type="ECO:0000313" key="11">
    <source>
        <dbReference type="Proteomes" id="UP000381693"/>
    </source>
</evidence>
<accession>A0A5E6MJA1</accession>
<feature type="binding site" evidence="8">
    <location>
        <position position="65"/>
    </location>
    <ligand>
        <name>Fe cation</name>
        <dbReference type="ChEBI" id="CHEBI:24875"/>
    </ligand>
</feature>
<comment type="similarity">
    <text evidence="3 9">Belongs to the [NiFe]/[NiFeSe] hydrogenase large subunit family.</text>
</comment>
<evidence type="ECO:0000256" key="6">
    <source>
        <dbReference type="ARBA" id="ARBA00022723"/>
    </source>
</evidence>
<dbReference type="InterPro" id="IPR050867">
    <property type="entry name" value="NiFe/NiFeSe_hydrgnase_LSU"/>
</dbReference>
<dbReference type="PANTHER" id="PTHR42958">
    <property type="entry name" value="HYDROGENASE-2 LARGE CHAIN"/>
    <property type="match status" value="1"/>
</dbReference>
<dbReference type="GO" id="GO:0030313">
    <property type="term" value="C:cell envelope"/>
    <property type="evidence" value="ECO:0007669"/>
    <property type="project" value="UniProtKB-SubCell"/>
</dbReference>
<reference evidence="10" key="1">
    <citation type="submission" date="2019-09" db="EMBL/GenBank/DDBJ databases">
        <authorList>
            <person name="Cremers G."/>
        </authorList>
    </citation>
    <scope>NUCLEOTIDE SEQUENCE [LARGE SCALE GENOMIC DNA]</scope>
    <source>
        <strain evidence="10">3B</strain>
    </source>
</reference>
<comment type="caution">
    <text evidence="10">The sequence shown here is derived from an EMBL/GenBank/DDBJ whole genome shotgun (WGS) entry which is preliminary data.</text>
</comment>
<organism evidence="10 11">
    <name type="scientific">Methylacidimicrobium cyclopophantes</name>
    <dbReference type="NCBI Taxonomy" id="1041766"/>
    <lineage>
        <taxon>Bacteria</taxon>
        <taxon>Pseudomonadati</taxon>
        <taxon>Verrucomicrobiota</taxon>
        <taxon>Methylacidimicrobium</taxon>
    </lineage>
</organism>